<dbReference type="PANTHER" id="PTHR34216:SF3">
    <property type="entry name" value="POLY-BETA-1,6-N-ACETYL-D-GLUCOSAMINE N-DEACETYLASE"/>
    <property type="match status" value="1"/>
</dbReference>
<dbReference type="PANTHER" id="PTHR34216">
    <property type="match status" value="1"/>
</dbReference>
<dbReference type="InterPro" id="IPR051398">
    <property type="entry name" value="Polysacch_Deacetylase"/>
</dbReference>
<dbReference type="Pfam" id="PF01522">
    <property type="entry name" value="Polysacc_deac_1"/>
    <property type="match status" value="1"/>
</dbReference>
<dbReference type="InterPro" id="IPR002509">
    <property type="entry name" value="NODB_dom"/>
</dbReference>
<dbReference type="PROSITE" id="PS51677">
    <property type="entry name" value="NODB"/>
    <property type="match status" value="1"/>
</dbReference>
<keyword evidence="4" id="KW-0326">Glycosidase</keyword>
<dbReference type="Proteomes" id="UP000000422">
    <property type="component" value="Chromosome"/>
</dbReference>
<dbReference type="eggNOG" id="COG0726">
    <property type="taxonomic scope" value="Bacteria"/>
</dbReference>
<evidence type="ECO:0000256" key="1">
    <source>
        <dbReference type="ARBA" id="ARBA00004613"/>
    </source>
</evidence>
<reference evidence="4 5" key="1">
    <citation type="journal article" date="2003" name="Proc. Natl. Acad. Sci. U.S.A.">
        <title>Complete genome sequence and analysis of Wolinella succinogenes.</title>
        <authorList>
            <person name="Baar C."/>
            <person name="Eppinger M."/>
            <person name="Raddatz G."/>
            <person name="Simon JM."/>
            <person name="Lanz C."/>
            <person name="Klimmek O."/>
            <person name="Nandakumar R."/>
            <person name="Gross R."/>
            <person name="Rosinus A."/>
            <person name="Keller H."/>
            <person name="Jagtap P."/>
            <person name="Linke B."/>
            <person name="Meyer F."/>
            <person name="Lederer H."/>
            <person name="Schuster S.C."/>
        </authorList>
    </citation>
    <scope>NUCLEOTIDE SEQUENCE [LARGE SCALE GENOMIC DNA]</scope>
    <source>
        <strain evidence="5">ATCC 29543 / DSM 1740 / CCUG 13145 / JCM 31913 / LMG 7466 / NCTC 11488 / FDC 602W</strain>
    </source>
</reference>
<name>Q7M836_WOLSU</name>
<dbReference type="SUPFAM" id="SSF88713">
    <property type="entry name" value="Glycoside hydrolase/deacetylase"/>
    <property type="match status" value="1"/>
</dbReference>
<keyword evidence="4" id="KW-0378">Hydrolase</keyword>
<keyword evidence="4" id="KW-0624">Polysaccharide degradation</keyword>
<dbReference type="HOGENOM" id="CLU_030024_3_1_7"/>
<keyword evidence="4" id="KW-0858">Xylan degradation</keyword>
<dbReference type="GO" id="GO:0005576">
    <property type="term" value="C:extracellular region"/>
    <property type="evidence" value="ECO:0007669"/>
    <property type="project" value="UniProtKB-SubCell"/>
</dbReference>
<evidence type="ECO:0000313" key="4">
    <source>
        <dbReference type="EMBL" id="CAE10914.1"/>
    </source>
</evidence>
<dbReference type="InterPro" id="IPR011330">
    <property type="entry name" value="Glyco_hydro/deAcase_b/a-brl"/>
</dbReference>
<feature type="domain" description="NodB homology" evidence="3">
    <location>
        <begin position="64"/>
        <end position="259"/>
    </location>
</feature>
<proteinExistence type="predicted"/>
<dbReference type="CDD" id="cd10969">
    <property type="entry name" value="CE4_Ecf1_like_5s"/>
    <property type="match status" value="1"/>
</dbReference>
<keyword evidence="2" id="KW-0732">Signal</keyword>
<evidence type="ECO:0000313" key="5">
    <source>
        <dbReference type="Proteomes" id="UP000000422"/>
    </source>
</evidence>
<dbReference type="Gene3D" id="3.20.20.370">
    <property type="entry name" value="Glycoside hydrolase/deacetylase"/>
    <property type="match status" value="1"/>
</dbReference>
<accession>Q7M836</accession>
<dbReference type="GO" id="GO:0045493">
    <property type="term" value="P:xylan catabolic process"/>
    <property type="evidence" value="ECO:0007669"/>
    <property type="project" value="UniProtKB-KW"/>
</dbReference>
<evidence type="ECO:0000259" key="3">
    <source>
        <dbReference type="PROSITE" id="PS51677"/>
    </source>
</evidence>
<dbReference type="STRING" id="273121.WS1905"/>
<keyword evidence="5" id="KW-1185">Reference proteome</keyword>
<sequence length="259" mass="30150">MQRISVRSVPVIMYHHVLPEGGFITSSTKEFEAQMAYLAKKGYKTLTSEEFLAFKRGNYEPPKRSVLITFDDGWRDNYVYAYAILKKYGLRATLFVVTEWVEEASRVEAEFAALSHNECKEAISTNPRGVMLNWEELKQMSDVFDIHSHTHTHRDNYFPDVEWHEDFEISKNLLKERLGIESHHLCWPRGKYTQGLIRTAKAMGYEILYTTERGVNLPDNKTDAIKRIAAKKGAFWLAKNLFFFSRPLLGAWYAKKKHS</sequence>
<evidence type="ECO:0000256" key="2">
    <source>
        <dbReference type="ARBA" id="ARBA00022729"/>
    </source>
</evidence>
<gene>
    <name evidence="4" type="ordered locus">WS1905</name>
</gene>
<dbReference type="KEGG" id="wsu:WS1905"/>
<dbReference type="GO" id="GO:0016798">
    <property type="term" value="F:hydrolase activity, acting on glycosyl bonds"/>
    <property type="evidence" value="ECO:0007669"/>
    <property type="project" value="UniProtKB-KW"/>
</dbReference>
<keyword evidence="4" id="KW-0119">Carbohydrate metabolism</keyword>
<protein>
    <submittedName>
        <fullName evidence="4">XYLANASE/CHITIN DEACETYLASE</fullName>
    </submittedName>
</protein>
<dbReference type="EMBL" id="BX571662">
    <property type="protein sequence ID" value="CAE10914.1"/>
    <property type="molecule type" value="Genomic_DNA"/>
</dbReference>
<dbReference type="AlphaFoldDB" id="Q7M836"/>
<organism evidence="5">
    <name type="scientific">Wolinella succinogenes (strain ATCC 29543 / DSM 1740 / CCUG 13145 / JCM 31913 / LMG 7466 / NCTC 11488 / FDC 602W)</name>
    <name type="common">Vibrio succinogenes</name>
    <dbReference type="NCBI Taxonomy" id="273121"/>
    <lineage>
        <taxon>Bacteria</taxon>
        <taxon>Pseudomonadati</taxon>
        <taxon>Campylobacterota</taxon>
        <taxon>Epsilonproteobacteria</taxon>
        <taxon>Campylobacterales</taxon>
        <taxon>Helicobacteraceae</taxon>
        <taxon>Wolinella</taxon>
    </lineage>
</organism>
<comment type="subcellular location">
    <subcellularLocation>
        <location evidence="1">Secreted</location>
    </subcellularLocation>
</comment>
<dbReference type="GO" id="GO:0016810">
    <property type="term" value="F:hydrolase activity, acting on carbon-nitrogen (but not peptide) bonds"/>
    <property type="evidence" value="ECO:0007669"/>
    <property type="project" value="InterPro"/>
</dbReference>